<feature type="compositionally biased region" description="Polar residues" evidence="1">
    <location>
        <begin position="1"/>
        <end position="12"/>
    </location>
</feature>
<keyword evidence="3" id="KW-1185">Reference proteome</keyword>
<name>A0A1R3H3Z8_COCAP</name>
<gene>
    <name evidence="2" type="ORF">CCACVL1_21585</name>
</gene>
<reference evidence="2 3" key="1">
    <citation type="submission" date="2013-09" db="EMBL/GenBank/DDBJ databases">
        <title>Corchorus capsularis genome sequencing.</title>
        <authorList>
            <person name="Alam M."/>
            <person name="Haque M.S."/>
            <person name="Islam M.S."/>
            <person name="Emdad E.M."/>
            <person name="Islam M.M."/>
            <person name="Ahmed B."/>
            <person name="Halim A."/>
            <person name="Hossen Q.M.M."/>
            <person name="Hossain M.Z."/>
            <person name="Ahmed R."/>
            <person name="Khan M.M."/>
            <person name="Islam R."/>
            <person name="Rashid M.M."/>
            <person name="Khan S.A."/>
            <person name="Rahman M.S."/>
            <person name="Alam M."/>
        </authorList>
    </citation>
    <scope>NUCLEOTIDE SEQUENCE [LARGE SCALE GENOMIC DNA]</scope>
    <source>
        <strain evidence="3">cv. CVL-1</strain>
        <tissue evidence="2">Whole seedling</tissue>
    </source>
</reference>
<protein>
    <submittedName>
        <fullName evidence="2">Uncharacterized protein</fullName>
    </submittedName>
</protein>
<comment type="caution">
    <text evidence="2">The sequence shown here is derived from an EMBL/GenBank/DDBJ whole genome shotgun (WGS) entry which is preliminary data.</text>
</comment>
<feature type="region of interest" description="Disordered" evidence="1">
    <location>
        <begin position="1"/>
        <end position="20"/>
    </location>
</feature>
<evidence type="ECO:0000313" key="3">
    <source>
        <dbReference type="Proteomes" id="UP000188268"/>
    </source>
</evidence>
<accession>A0A1R3H3Z8</accession>
<dbReference type="EMBL" id="AWWV01012679">
    <property type="protein sequence ID" value="OMO65049.1"/>
    <property type="molecule type" value="Genomic_DNA"/>
</dbReference>
<dbReference type="Gramene" id="OMO65049">
    <property type="protein sequence ID" value="OMO65049"/>
    <property type="gene ID" value="CCACVL1_21585"/>
</dbReference>
<evidence type="ECO:0000313" key="2">
    <source>
        <dbReference type="EMBL" id="OMO65049.1"/>
    </source>
</evidence>
<proteinExistence type="predicted"/>
<dbReference type="AlphaFoldDB" id="A0A1R3H3Z8"/>
<organism evidence="2 3">
    <name type="scientific">Corchorus capsularis</name>
    <name type="common">Jute</name>
    <dbReference type="NCBI Taxonomy" id="210143"/>
    <lineage>
        <taxon>Eukaryota</taxon>
        <taxon>Viridiplantae</taxon>
        <taxon>Streptophyta</taxon>
        <taxon>Embryophyta</taxon>
        <taxon>Tracheophyta</taxon>
        <taxon>Spermatophyta</taxon>
        <taxon>Magnoliopsida</taxon>
        <taxon>eudicotyledons</taxon>
        <taxon>Gunneridae</taxon>
        <taxon>Pentapetalae</taxon>
        <taxon>rosids</taxon>
        <taxon>malvids</taxon>
        <taxon>Malvales</taxon>
        <taxon>Malvaceae</taxon>
        <taxon>Grewioideae</taxon>
        <taxon>Apeibeae</taxon>
        <taxon>Corchorus</taxon>
    </lineage>
</organism>
<sequence>MSLGENNSNGNQEEVADDSDDMFRISFNHHLVREATAEQYEGDSWP</sequence>
<dbReference type="Proteomes" id="UP000188268">
    <property type="component" value="Unassembled WGS sequence"/>
</dbReference>
<evidence type="ECO:0000256" key="1">
    <source>
        <dbReference type="SAM" id="MobiDB-lite"/>
    </source>
</evidence>